<evidence type="ECO:0000313" key="2">
    <source>
        <dbReference type="Proteomes" id="UP000036958"/>
    </source>
</evidence>
<reference evidence="2" key="1">
    <citation type="submission" date="2015-07" db="EMBL/GenBank/DDBJ databases">
        <title>Genome sequencing of Sunxiuqinia dokdonensis strain SK.</title>
        <authorList>
            <person name="Ahn S."/>
            <person name="Kim B.-C."/>
        </authorList>
    </citation>
    <scope>NUCLEOTIDE SEQUENCE [LARGE SCALE GENOMIC DNA]</scope>
    <source>
        <strain evidence="2">SK</strain>
    </source>
</reference>
<dbReference type="AlphaFoldDB" id="A0A0L8V9W5"/>
<proteinExistence type="predicted"/>
<gene>
    <name evidence="1" type="ORF">NC99_19950</name>
</gene>
<accession>A0A0L8V9W5</accession>
<dbReference type="OrthoDB" id="9810361at2"/>
<comment type="caution">
    <text evidence="1">The sequence shown here is derived from an EMBL/GenBank/DDBJ whole genome shotgun (WGS) entry which is preliminary data.</text>
</comment>
<dbReference type="Proteomes" id="UP000036958">
    <property type="component" value="Unassembled WGS sequence"/>
</dbReference>
<keyword evidence="2" id="KW-1185">Reference proteome</keyword>
<dbReference type="STRING" id="1409788.NC99_19950"/>
<organism evidence="1 2">
    <name type="scientific">Sunxiuqinia dokdonensis</name>
    <dbReference type="NCBI Taxonomy" id="1409788"/>
    <lineage>
        <taxon>Bacteria</taxon>
        <taxon>Pseudomonadati</taxon>
        <taxon>Bacteroidota</taxon>
        <taxon>Bacteroidia</taxon>
        <taxon>Marinilabiliales</taxon>
        <taxon>Prolixibacteraceae</taxon>
        <taxon>Sunxiuqinia</taxon>
    </lineage>
</organism>
<dbReference type="Pfam" id="PF03692">
    <property type="entry name" value="CxxCxxCC"/>
    <property type="match status" value="1"/>
</dbReference>
<dbReference type="EMBL" id="LGIA01000148">
    <property type="protein sequence ID" value="KOH45133.1"/>
    <property type="molecule type" value="Genomic_DNA"/>
</dbReference>
<sequence>MRCPIFPTFAPKFRTMTDSEKKYHQFRKQVDQLTDKLSTTHQKHLACKKGCDLCCMDYQVFPIEFEAIKQALKDQPVEMQESVDGSCIFLKDHACQIYEHRPVICRTHGLPLLFMNDDQWELSACELNFTEFDDDDFTPENTFPQDKFNSQLFMLNKEFLKEHELPYGEFDLIPIHKLKG</sequence>
<evidence type="ECO:0008006" key="3">
    <source>
        <dbReference type="Google" id="ProtNLM"/>
    </source>
</evidence>
<name>A0A0L8V9W5_9BACT</name>
<dbReference type="InterPro" id="IPR005358">
    <property type="entry name" value="Puta_zinc/iron-chelating_dom"/>
</dbReference>
<protein>
    <recommendedName>
        <fullName evidence="3">Fe-S oxidoreductase</fullName>
    </recommendedName>
</protein>
<evidence type="ECO:0000313" key="1">
    <source>
        <dbReference type="EMBL" id="KOH45133.1"/>
    </source>
</evidence>